<feature type="transmembrane region" description="Helical" evidence="1">
    <location>
        <begin position="21"/>
        <end position="44"/>
    </location>
</feature>
<dbReference type="Proteomes" id="UP001519344">
    <property type="component" value="Unassembled WGS sequence"/>
</dbReference>
<reference evidence="2 3" key="1">
    <citation type="submission" date="2021-03" db="EMBL/GenBank/DDBJ databases">
        <title>Genomic Encyclopedia of Type Strains, Phase IV (KMG-IV): sequencing the most valuable type-strain genomes for metagenomic binning, comparative biology and taxonomic classification.</title>
        <authorList>
            <person name="Goeker M."/>
        </authorList>
    </citation>
    <scope>NUCLEOTIDE SEQUENCE [LARGE SCALE GENOMIC DNA]</scope>
    <source>
        <strain evidence="2 3">DSM 24950</strain>
    </source>
</reference>
<evidence type="ECO:0000313" key="2">
    <source>
        <dbReference type="EMBL" id="MBP1963543.1"/>
    </source>
</evidence>
<evidence type="ECO:0000256" key="1">
    <source>
        <dbReference type="SAM" id="Phobius"/>
    </source>
</evidence>
<keyword evidence="1" id="KW-1133">Transmembrane helix</keyword>
<proteinExistence type="predicted"/>
<dbReference type="EMBL" id="JAGGKV010000006">
    <property type="protein sequence ID" value="MBP1963543.1"/>
    <property type="molecule type" value="Genomic_DNA"/>
</dbReference>
<sequence>MNEDPRKAIWLKRKQLGRNKYLVNFGLLPWGVGLTVLFSIIELLNTHEISLVWVPIRLVLFFFIGFFVANARWMAMENRYEPRSQRP</sequence>
<keyword evidence="1" id="KW-0812">Transmembrane</keyword>
<accession>A0ABS4HY36</accession>
<evidence type="ECO:0000313" key="3">
    <source>
        <dbReference type="Proteomes" id="UP001519344"/>
    </source>
</evidence>
<comment type="caution">
    <text evidence="2">The sequence shown here is derived from an EMBL/GenBank/DDBJ whole genome shotgun (WGS) entry which is preliminary data.</text>
</comment>
<gene>
    <name evidence="2" type="ORF">J2Z65_002762</name>
</gene>
<keyword evidence="1" id="KW-0472">Membrane</keyword>
<protein>
    <submittedName>
        <fullName evidence="2">Uncharacterized protein</fullName>
    </submittedName>
</protein>
<dbReference type="RefSeq" id="WP_167060724.1">
    <property type="nucleotide sequence ID" value="NZ_JAAOZR010000024.1"/>
</dbReference>
<organism evidence="2 3">
    <name type="scientific">Paenibacillus aceris</name>
    <dbReference type="NCBI Taxonomy" id="869555"/>
    <lineage>
        <taxon>Bacteria</taxon>
        <taxon>Bacillati</taxon>
        <taxon>Bacillota</taxon>
        <taxon>Bacilli</taxon>
        <taxon>Bacillales</taxon>
        <taxon>Paenibacillaceae</taxon>
        <taxon>Paenibacillus</taxon>
    </lineage>
</organism>
<name>A0ABS4HY36_9BACL</name>
<keyword evidence="3" id="KW-1185">Reference proteome</keyword>
<feature type="transmembrane region" description="Helical" evidence="1">
    <location>
        <begin position="50"/>
        <end position="69"/>
    </location>
</feature>